<gene>
    <name evidence="14" type="ORF">Clacol_004852</name>
</gene>
<dbReference type="CDD" id="cd18808">
    <property type="entry name" value="SF1_C_Upf1"/>
    <property type="match status" value="2"/>
</dbReference>
<proteinExistence type="inferred from homology"/>
<keyword evidence="8" id="KW-0067">ATP-binding</keyword>
<evidence type="ECO:0000313" key="14">
    <source>
        <dbReference type="EMBL" id="GJJ10625.1"/>
    </source>
</evidence>
<feature type="compositionally biased region" description="Polar residues" evidence="12">
    <location>
        <begin position="38"/>
        <end position="48"/>
    </location>
</feature>
<sequence>MSNLPEQDSSTLHCSQITRKADATIKAHIDGKKHTQHVKGQNQPNLVRNSRKVNPEKYPQHKEGPKSRKKEYPGPDTSTIHTAFDESEKDKHGVTLKGKFDFGFVESTSTISSRHITILSTTAENINVSEIRLSSSTVWRASHFGIEHPELPRSLTPTVEETFSITFDPQNILGRHNDRVEVVFQHLGLNQQFVITRSIQAMVGNEADLELLKPSAPYIPQLKKARKQQTKELPLPGIKPASLANMQWLVGLPLSPVPKSLVTILNLDDKKETMTILKHHWLPRTLNAKSHGRFFQILVHAEEVQMSVDLQCHDMQDVEMDHAPPYYRLSVPDLAEKRPGIVIGDRLLVQPKDSKDSDQWFEGFVHHMHQEGIDLQFHKSFNGEKGQRYDARFQLDRIPFRRMQQALALSHSPERLLFPSAIHIEDRSKVLESEIQKLHCINKNVESNPQQLLAVASIVYMPEGSVPFVVFGPPGTGKTVVIVEAILQILSTRPQARILACATSNSAADLLVERLKDTFTTSEMFRLNAPSRQKDSMSKTLRPYSRFNSAGAFCVPTLSEVKEFRIIVATCVASSILYGIGFKSGHFPHIFIDEAGQASEPEVMIPIKMLASEKTNIILSGDPKQLGPIVRSAAAGSLGLSISYLERLMARDIYDSHTGNGISVVKLIKNWRSHPVILKYPNEQFYEGELEAHGNQLVTHSLLQSNELVSTDFPIIFHGIIGEDMQQANSPSYFNPNEASVVRGYVDRLLKNSKLGLEGAQIGVIAPYHAQVLKIRTLLRNSGYSAVKVGSVEEFQGQERRVIIVSTVRSNVKHFDFDIRHALGFVANPRRFNVAVTRAQALLITIGNPAVLSLDPLWRGFMNYVFLGGGWRGIQPDWDTKQAVTSEDYGEARRTMAIGELEALIERTKTLILDQNVEHLGGHLKGKKHLRRINFGEQIQTRCELCNVVIPSSNLFPQHVRGARHRQLMQDNPEWESGDDPGQPPPTSPTTIPVGFVRCDTCNLVFPSKYEASHRSSFAHRKKERFFVIHAAFEEADKDKHGVELDGDLDFGFIEFDRVNSSHERPLDILLSTREKVIISEVRLSSAKSQTRAISNFSLGEFPTPCRVKPNIPERLTVIFNTHGLSGRFNDRVEIIFQDITLQKQFAITRPIQAVVGNLADLEFLKPSAPYKPAKRVQPVSDDDPIPGVRPPQLAEIEWAVSLPRALPPKTLETLLLTIRNRGKLIETIKQKWLPPPPLDVDTYTRHFRVLLHIEEVQMKLAVPGLAEKRPSVIIGDKILVQKTGGVESAKWYEGYVHRIHQLNVDLRFHPSFKPLRGQKFNVRFKVCRNPLRRMHQAIATAFCPDRVLFPKPSHIENRQLVTADQLDSIRTVNRSIESNYPQLRAVGIIMDMPPGSVPFVIFGPPGTGKTVTVVEAIRQILFANANARILACAPSNSAADLLAQRLADTLNTSQLFRLNAASRAKKALPEGLLDYSRVNSEETFSIPPIRQLQEFRVIVSTCVSASVPYAIGMARGHFTHIFVDEVGQACEPEVMIPIKTMADNETNIILSGDPRQLGPIVRSPVAASLGLKTSYLDRLMSRTIYDPQIGDGIWKVYHIKAHRISFEIDFVVKLIKNWRNHPSILKYPNEHFYRNDLEPHGDQIVTHSLLRSNELVKPGFPIVFHAILGKDLQEANSPSFFNPDEASVVKAYVERLREDRRLRLQDTQIGIITPYHAQVMKIRALLKKSGYEGIKVGTVEEFQGQERRVIIVSTVRSSMDHIAFDLRHTLGFVASPRRFNVAVTRAQALLIVVGDPSVLSLDPLWRGFLNYIHLEGGWRGVQPDWDTSAPIDEQDYAPTRRQAAERDIDALIERTRTLIFENTLEEMDLGDDEGRVDRSWRETE</sequence>
<keyword evidence="5" id="KW-0547">Nucleotide-binding</keyword>
<dbReference type="InterPro" id="IPR027417">
    <property type="entry name" value="P-loop_NTPase"/>
</dbReference>
<dbReference type="GO" id="GO:0032574">
    <property type="term" value="F:5'-3' RNA helicase activity"/>
    <property type="evidence" value="ECO:0007669"/>
    <property type="project" value="InterPro"/>
</dbReference>
<evidence type="ECO:0000256" key="2">
    <source>
        <dbReference type="ARBA" id="ARBA00005601"/>
    </source>
</evidence>
<keyword evidence="4" id="KW-0963">Cytoplasm</keyword>
<dbReference type="GO" id="GO:0016787">
    <property type="term" value="F:hydrolase activity"/>
    <property type="evidence" value="ECO:0007669"/>
    <property type="project" value="UniProtKB-KW"/>
</dbReference>
<evidence type="ECO:0000259" key="13">
    <source>
        <dbReference type="SMART" id="SM00382"/>
    </source>
</evidence>
<dbReference type="InterPro" id="IPR003593">
    <property type="entry name" value="AAA+_ATPase"/>
</dbReference>
<evidence type="ECO:0000256" key="12">
    <source>
        <dbReference type="SAM" id="MobiDB-lite"/>
    </source>
</evidence>
<evidence type="ECO:0000256" key="5">
    <source>
        <dbReference type="ARBA" id="ARBA00022741"/>
    </source>
</evidence>
<dbReference type="InterPro" id="IPR049080">
    <property type="entry name" value="MOV-10-like_beta-barrel"/>
</dbReference>
<evidence type="ECO:0000256" key="8">
    <source>
        <dbReference type="ARBA" id="ARBA00022840"/>
    </source>
</evidence>
<feature type="region of interest" description="Disordered" evidence="12">
    <location>
        <begin position="971"/>
        <end position="992"/>
    </location>
</feature>
<evidence type="ECO:0000256" key="11">
    <source>
        <dbReference type="ARBA" id="ARBA00047984"/>
    </source>
</evidence>
<reference evidence="14" key="1">
    <citation type="submission" date="2021-10" db="EMBL/GenBank/DDBJ databases">
        <title>De novo Genome Assembly of Clathrus columnatus (Basidiomycota, Fungi) Using Illumina and Nanopore Sequence Data.</title>
        <authorList>
            <person name="Ogiso-Tanaka E."/>
            <person name="Itagaki H."/>
            <person name="Hosoya T."/>
            <person name="Hosaka K."/>
        </authorList>
    </citation>
    <scope>NUCLEOTIDE SEQUENCE</scope>
    <source>
        <strain evidence="14">MO-923</strain>
    </source>
</reference>
<dbReference type="CDD" id="cd18038">
    <property type="entry name" value="DEXXQc_Helz-like"/>
    <property type="match status" value="2"/>
</dbReference>
<name>A0AAV5ACI6_9AGAM</name>
<evidence type="ECO:0000256" key="6">
    <source>
        <dbReference type="ARBA" id="ARBA00022801"/>
    </source>
</evidence>
<dbReference type="GO" id="GO:0036464">
    <property type="term" value="C:cytoplasmic ribonucleoprotein granule"/>
    <property type="evidence" value="ECO:0007669"/>
    <property type="project" value="UniProtKB-SubCell"/>
</dbReference>
<dbReference type="GO" id="GO:0005524">
    <property type="term" value="F:ATP binding"/>
    <property type="evidence" value="ECO:0007669"/>
    <property type="project" value="UniProtKB-KW"/>
</dbReference>
<dbReference type="GO" id="GO:0003723">
    <property type="term" value="F:RNA binding"/>
    <property type="evidence" value="ECO:0007669"/>
    <property type="project" value="UniProtKB-KW"/>
</dbReference>
<dbReference type="InterPro" id="IPR026122">
    <property type="entry name" value="MOV-10/SDE3_DEXXQ/H-box"/>
</dbReference>
<dbReference type="Gene3D" id="3.40.50.300">
    <property type="entry name" value="P-loop containing nucleotide triphosphate hydrolases"/>
    <property type="match status" value="4"/>
</dbReference>
<evidence type="ECO:0000256" key="1">
    <source>
        <dbReference type="ARBA" id="ARBA00004331"/>
    </source>
</evidence>
<protein>
    <recommendedName>
        <fullName evidence="3">RNA helicase</fullName>
        <ecNumber evidence="3">3.6.4.13</ecNumber>
    </recommendedName>
</protein>
<comment type="catalytic activity">
    <reaction evidence="11">
        <text>ATP + H2O = ADP + phosphate + H(+)</text>
        <dbReference type="Rhea" id="RHEA:13065"/>
        <dbReference type="ChEBI" id="CHEBI:15377"/>
        <dbReference type="ChEBI" id="CHEBI:15378"/>
        <dbReference type="ChEBI" id="CHEBI:30616"/>
        <dbReference type="ChEBI" id="CHEBI:43474"/>
        <dbReference type="ChEBI" id="CHEBI:456216"/>
        <dbReference type="EC" id="3.6.4.13"/>
    </reaction>
</comment>
<dbReference type="InterPro" id="IPR041677">
    <property type="entry name" value="DNA2/NAM7_AAA_11"/>
</dbReference>
<keyword evidence="7" id="KW-0347">Helicase</keyword>
<comment type="caution">
    <text evidence="14">The sequence shown here is derived from an EMBL/GenBank/DDBJ whole genome shotgun (WGS) entry which is preliminary data.</text>
</comment>
<keyword evidence="6" id="KW-0378">Hydrolase</keyword>
<evidence type="ECO:0000313" key="15">
    <source>
        <dbReference type="Proteomes" id="UP001050691"/>
    </source>
</evidence>
<evidence type="ECO:0000256" key="3">
    <source>
        <dbReference type="ARBA" id="ARBA00012552"/>
    </source>
</evidence>
<dbReference type="PANTHER" id="PTHR45418">
    <property type="entry name" value="CANCER/TESTIS ANTIGEN 55"/>
    <property type="match status" value="1"/>
</dbReference>
<dbReference type="Pfam" id="PF21634">
    <property type="entry name" value="MOV-10_beta-barrel"/>
    <property type="match status" value="2"/>
</dbReference>
<comment type="subcellular location">
    <subcellularLocation>
        <location evidence="1">Cytoplasm</location>
        <location evidence="1">Cytoplasmic ribonucleoprotein granule</location>
    </subcellularLocation>
</comment>
<dbReference type="EMBL" id="BPWL01000005">
    <property type="protein sequence ID" value="GJJ10625.1"/>
    <property type="molecule type" value="Genomic_DNA"/>
</dbReference>
<dbReference type="EC" id="3.6.4.13" evidence="3"/>
<dbReference type="SMART" id="SM00382">
    <property type="entry name" value="AAA"/>
    <property type="match status" value="2"/>
</dbReference>
<comment type="similarity">
    <text evidence="2">Belongs to the DNA2/NAM7 helicase family. SDE3 subfamily.</text>
</comment>
<dbReference type="FunFam" id="3.40.50.300:FF:000608">
    <property type="entry name" value="Mov10 RISC complex RNA helicase"/>
    <property type="match status" value="2"/>
</dbReference>
<dbReference type="Pfam" id="PF13087">
    <property type="entry name" value="AAA_12"/>
    <property type="match status" value="2"/>
</dbReference>
<dbReference type="PANTHER" id="PTHR45418:SF1">
    <property type="entry name" value="CANCER_TESTIS ANTIGEN 55"/>
    <property type="match status" value="1"/>
</dbReference>
<keyword evidence="9" id="KW-0694">RNA-binding</keyword>
<dbReference type="InterPro" id="IPR013087">
    <property type="entry name" value="Znf_C2H2_type"/>
</dbReference>
<keyword evidence="10" id="KW-0943">RNA-mediated gene silencing</keyword>
<accession>A0AAV5ACI6</accession>
<evidence type="ECO:0000256" key="10">
    <source>
        <dbReference type="ARBA" id="ARBA00023158"/>
    </source>
</evidence>
<feature type="region of interest" description="Disordered" evidence="12">
    <location>
        <begin position="27"/>
        <end position="81"/>
    </location>
</feature>
<dbReference type="Proteomes" id="UP001050691">
    <property type="component" value="Unassembled WGS sequence"/>
</dbReference>
<dbReference type="Pfam" id="PF12874">
    <property type="entry name" value="zf-met"/>
    <property type="match status" value="1"/>
</dbReference>
<dbReference type="SUPFAM" id="SSF52540">
    <property type="entry name" value="P-loop containing nucleoside triphosphate hydrolases"/>
    <property type="match status" value="2"/>
</dbReference>
<evidence type="ECO:0000256" key="4">
    <source>
        <dbReference type="ARBA" id="ARBA00022490"/>
    </source>
</evidence>
<dbReference type="Pfam" id="PF13086">
    <property type="entry name" value="AAA_11"/>
    <property type="match status" value="4"/>
</dbReference>
<evidence type="ECO:0000256" key="9">
    <source>
        <dbReference type="ARBA" id="ARBA00022884"/>
    </source>
</evidence>
<keyword evidence="15" id="KW-1185">Reference proteome</keyword>
<organism evidence="14 15">
    <name type="scientific">Clathrus columnatus</name>
    <dbReference type="NCBI Taxonomy" id="1419009"/>
    <lineage>
        <taxon>Eukaryota</taxon>
        <taxon>Fungi</taxon>
        <taxon>Dikarya</taxon>
        <taxon>Basidiomycota</taxon>
        <taxon>Agaricomycotina</taxon>
        <taxon>Agaricomycetes</taxon>
        <taxon>Phallomycetidae</taxon>
        <taxon>Phallales</taxon>
        <taxon>Clathraceae</taxon>
        <taxon>Clathrus</taxon>
    </lineage>
</organism>
<dbReference type="InterPro" id="IPR041679">
    <property type="entry name" value="DNA2/NAM7-like_C"/>
</dbReference>
<feature type="compositionally biased region" description="Basic and acidic residues" evidence="12">
    <location>
        <begin position="53"/>
        <end position="73"/>
    </location>
</feature>
<dbReference type="InterPro" id="IPR047187">
    <property type="entry name" value="SF1_C_Upf1"/>
</dbReference>
<feature type="domain" description="AAA+ ATPase" evidence="13">
    <location>
        <begin position="464"/>
        <end position="825"/>
    </location>
</feature>
<dbReference type="GO" id="GO:0031047">
    <property type="term" value="P:regulatory ncRNA-mediated gene silencing"/>
    <property type="evidence" value="ECO:0007669"/>
    <property type="project" value="UniProtKB-KW"/>
</dbReference>
<evidence type="ECO:0000256" key="7">
    <source>
        <dbReference type="ARBA" id="ARBA00022806"/>
    </source>
</evidence>
<feature type="domain" description="AAA+ ATPase" evidence="13">
    <location>
        <begin position="1396"/>
        <end position="1572"/>
    </location>
</feature>